<keyword evidence="3" id="KW-1185">Reference proteome</keyword>
<evidence type="ECO:0000313" key="3">
    <source>
        <dbReference type="Proteomes" id="UP000188235"/>
    </source>
</evidence>
<feature type="domain" description="Pyrrolo-quinoline quinone repeat" evidence="1">
    <location>
        <begin position="77"/>
        <end position="188"/>
    </location>
</feature>
<dbReference type="STRING" id="399497.BW733_07000"/>
<dbReference type="RefSeq" id="WP_161490163.1">
    <property type="nucleotide sequence ID" value="NZ_CP019607.1"/>
</dbReference>
<dbReference type="AlphaFoldDB" id="A0A1Q2CWZ3"/>
<protein>
    <recommendedName>
        <fullName evidence="1">Pyrrolo-quinoline quinone repeat domain-containing protein</fullName>
    </recommendedName>
</protein>
<dbReference type="Gene3D" id="2.130.10.10">
    <property type="entry name" value="YVTN repeat-like/Quinoprotein amine dehydrogenase"/>
    <property type="match status" value="1"/>
</dbReference>
<sequence length="205" mass="21535">MVRATDGQVPGWSRGLRNLVHVDGVAVGHSGTGVRAVDLTSGRTLWERDARTQGIVPDSKTLYLTAEPQPAEPEPGGVVTRLDPRSGREVWSVTLPQPVGTVEPFDDCVLVAGQAEGSSPVLTLLERGDGAVRWTSEIGGSLSELLFGEGQVLVVYNPADGGGTRLAGLDLETGKSLWDTRLPGEPTVVGHRLVVSGEGAFTVYG</sequence>
<evidence type="ECO:0000259" key="1">
    <source>
        <dbReference type="Pfam" id="PF13360"/>
    </source>
</evidence>
<organism evidence="2 3">
    <name type="scientific">Tessaracoccus flavescens</name>
    <dbReference type="NCBI Taxonomy" id="399497"/>
    <lineage>
        <taxon>Bacteria</taxon>
        <taxon>Bacillati</taxon>
        <taxon>Actinomycetota</taxon>
        <taxon>Actinomycetes</taxon>
        <taxon>Propionibacteriales</taxon>
        <taxon>Propionibacteriaceae</taxon>
        <taxon>Tessaracoccus</taxon>
    </lineage>
</organism>
<dbReference type="Pfam" id="PF13360">
    <property type="entry name" value="PQQ_2"/>
    <property type="match status" value="1"/>
</dbReference>
<dbReference type="SUPFAM" id="SSF50998">
    <property type="entry name" value="Quinoprotein alcohol dehydrogenase-like"/>
    <property type="match status" value="1"/>
</dbReference>
<gene>
    <name evidence="2" type="ORF">BW733_07000</name>
</gene>
<name>A0A1Q2CWZ3_9ACTN</name>
<dbReference type="PANTHER" id="PTHR34512:SF30">
    <property type="entry name" value="OUTER MEMBRANE PROTEIN ASSEMBLY FACTOR BAMB"/>
    <property type="match status" value="1"/>
</dbReference>
<dbReference type="KEGG" id="tfa:BW733_07000"/>
<dbReference type="EMBL" id="CP019607">
    <property type="protein sequence ID" value="AQP50619.1"/>
    <property type="molecule type" value="Genomic_DNA"/>
</dbReference>
<proteinExistence type="predicted"/>
<dbReference type="InterPro" id="IPR015943">
    <property type="entry name" value="WD40/YVTN_repeat-like_dom_sf"/>
</dbReference>
<dbReference type="InterPro" id="IPR011047">
    <property type="entry name" value="Quinoprotein_ADH-like_sf"/>
</dbReference>
<evidence type="ECO:0000313" key="2">
    <source>
        <dbReference type="EMBL" id="AQP50619.1"/>
    </source>
</evidence>
<dbReference type="Proteomes" id="UP000188235">
    <property type="component" value="Chromosome"/>
</dbReference>
<reference evidence="2 3" key="1">
    <citation type="journal article" date="2008" name="Int. J. Syst. Evol. Microbiol.">
        <title>Tessaracoccus flavescens sp. nov., isolated from marine sediment.</title>
        <authorList>
            <person name="Lee D.W."/>
            <person name="Lee S.D."/>
        </authorList>
    </citation>
    <scope>NUCLEOTIDE SEQUENCE [LARGE SCALE GENOMIC DNA]</scope>
    <source>
        <strain evidence="2 3">SST-39T</strain>
    </source>
</reference>
<accession>A0A1Q2CWZ3</accession>
<dbReference type="InterPro" id="IPR002372">
    <property type="entry name" value="PQQ_rpt_dom"/>
</dbReference>
<dbReference type="PANTHER" id="PTHR34512">
    <property type="entry name" value="CELL SURFACE PROTEIN"/>
    <property type="match status" value="1"/>
</dbReference>